<evidence type="ECO:0000313" key="4">
    <source>
        <dbReference type="Proteomes" id="UP001321749"/>
    </source>
</evidence>
<evidence type="ECO:0000256" key="1">
    <source>
        <dbReference type="SAM" id="Phobius"/>
    </source>
</evidence>
<keyword evidence="4" id="KW-1185">Reference proteome</keyword>
<name>A0AAV9HWL7_9PEZI</name>
<dbReference type="Proteomes" id="UP001321749">
    <property type="component" value="Unassembled WGS sequence"/>
</dbReference>
<keyword evidence="2" id="KW-0732">Signal</keyword>
<keyword evidence="1" id="KW-0812">Transmembrane</keyword>
<evidence type="ECO:0000313" key="3">
    <source>
        <dbReference type="EMBL" id="KAK4464444.1"/>
    </source>
</evidence>
<accession>A0AAV9HWL7</accession>
<dbReference type="AlphaFoldDB" id="A0AAV9HWL7"/>
<keyword evidence="1" id="KW-0472">Membrane</keyword>
<evidence type="ECO:0000256" key="2">
    <source>
        <dbReference type="SAM" id="SignalP"/>
    </source>
</evidence>
<gene>
    <name evidence="3" type="ORF">QBC42DRAFT_284429</name>
</gene>
<reference evidence="3" key="1">
    <citation type="journal article" date="2023" name="Mol. Phylogenet. Evol.">
        <title>Genome-scale phylogeny and comparative genomics of the fungal order Sordariales.</title>
        <authorList>
            <person name="Hensen N."/>
            <person name="Bonometti L."/>
            <person name="Westerberg I."/>
            <person name="Brannstrom I.O."/>
            <person name="Guillou S."/>
            <person name="Cros-Aarteil S."/>
            <person name="Calhoun S."/>
            <person name="Haridas S."/>
            <person name="Kuo A."/>
            <person name="Mondo S."/>
            <person name="Pangilinan J."/>
            <person name="Riley R."/>
            <person name="LaButti K."/>
            <person name="Andreopoulos B."/>
            <person name="Lipzen A."/>
            <person name="Chen C."/>
            <person name="Yan M."/>
            <person name="Daum C."/>
            <person name="Ng V."/>
            <person name="Clum A."/>
            <person name="Steindorff A."/>
            <person name="Ohm R.A."/>
            <person name="Martin F."/>
            <person name="Silar P."/>
            <person name="Natvig D.O."/>
            <person name="Lalanne C."/>
            <person name="Gautier V."/>
            <person name="Ament-Velasquez S.L."/>
            <person name="Kruys A."/>
            <person name="Hutchinson M.I."/>
            <person name="Powell A.J."/>
            <person name="Barry K."/>
            <person name="Miller A.N."/>
            <person name="Grigoriev I.V."/>
            <person name="Debuchy R."/>
            <person name="Gladieux P."/>
            <person name="Hiltunen Thoren M."/>
            <person name="Johannesson H."/>
        </authorList>
    </citation>
    <scope>NUCLEOTIDE SEQUENCE</scope>
    <source>
        <strain evidence="3">PSN324</strain>
    </source>
</reference>
<keyword evidence="1" id="KW-1133">Transmembrane helix</keyword>
<feature type="chain" id="PRO_5043429361" evidence="2">
    <location>
        <begin position="21"/>
        <end position="95"/>
    </location>
</feature>
<sequence>MFRQLLFFLAAFFFSALVNGAEILDDSRDHGYPFPAKIVTRGAKIKIGKNLKGLPLGVIIGISVGMFVGILAVLLVVYFLLRRNEKKYGSLTTTA</sequence>
<comment type="caution">
    <text evidence="3">The sequence shown here is derived from an EMBL/GenBank/DDBJ whole genome shotgun (WGS) entry which is preliminary data.</text>
</comment>
<reference evidence="3" key="2">
    <citation type="submission" date="2023-06" db="EMBL/GenBank/DDBJ databases">
        <authorList>
            <consortium name="Lawrence Berkeley National Laboratory"/>
            <person name="Mondo S.J."/>
            <person name="Hensen N."/>
            <person name="Bonometti L."/>
            <person name="Westerberg I."/>
            <person name="Brannstrom I.O."/>
            <person name="Guillou S."/>
            <person name="Cros-Aarteil S."/>
            <person name="Calhoun S."/>
            <person name="Haridas S."/>
            <person name="Kuo A."/>
            <person name="Pangilinan J."/>
            <person name="Riley R."/>
            <person name="Labutti K."/>
            <person name="Andreopoulos B."/>
            <person name="Lipzen A."/>
            <person name="Chen C."/>
            <person name="Yanf M."/>
            <person name="Daum C."/>
            <person name="Ng V."/>
            <person name="Clum A."/>
            <person name="Steindorff A."/>
            <person name="Ohm R."/>
            <person name="Martin F."/>
            <person name="Silar P."/>
            <person name="Natvig D."/>
            <person name="Lalanne C."/>
            <person name="Gautier V."/>
            <person name="Ament-Velasquez S.L."/>
            <person name="Kruys A."/>
            <person name="Hutchinson M.I."/>
            <person name="Powell A.J."/>
            <person name="Barry K."/>
            <person name="Miller A.N."/>
            <person name="Grigoriev I.V."/>
            <person name="Debuchy R."/>
            <person name="Gladieux P."/>
            <person name="Thoren M.H."/>
            <person name="Johannesson H."/>
        </authorList>
    </citation>
    <scope>NUCLEOTIDE SEQUENCE</scope>
    <source>
        <strain evidence="3">PSN324</strain>
    </source>
</reference>
<proteinExistence type="predicted"/>
<feature type="signal peptide" evidence="2">
    <location>
        <begin position="1"/>
        <end position="20"/>
    </location>
</feature>
<feature type="transmembrane region" description="Helical" evidence="1">
    <location>
        <begin position="56"/>
        <end position="81"/>
    </location>
</feature>
<dbReference type="EMBL" id="MU864948">
    <property type="protein sequence ID" value="KAK4464444.1"/>
    <property type="molecule type" value="Genomic_DNA"/>
</dbReference>
<protein>
    <submittedName>
        <fullName evidence="3">Uncharacterized protein</fullName>
    </submittedName>
</protein>
<organism evidence="3 4">
    <name type="scientific">Cladorrhinum samala</name>
    <dbReference type="NCBI Taxonomy" id="585594"/>
    <lineage>
        <taxon>Eukaryota</taxon>
        <taxon>Fungi</taxon>
        <taxon>Dikarya</taxon>
        <taxon>Ascomycota</taxon>
        <taxon>Pezizomycotina</taxon>
        <taxon>Sordariomycetes</taxon>
        <taxon>Sordariomycetidae</taxon>
        <taxon>Sordariales</taxon>
        <taxon>Podosporaceae</taxon>
        <taxon>Cladorrhinum</taxon>
    </lineage>
</organism>